<dbReference type="InterPro" id="IPR006483">
    <property type="entry name" value="CRISPR-assoc_Cas3_HD"/>
</dbReference>
<dbReference type="PROSITE" id="PS51643">
    <property type="entry name" value="HD_CAS3"/>
    <property type="match status" value="1"/>
</dbReference>
<gene>
    <name evidence="10" type="ORF">KGA66_12890</name>
</gene>
<dbReference type="InterPro" id="IPR054712">
    <property type="entry name" value="Cas3-like_dom"/>
</dbReference>
<dbReference type="InterPro" id="IPR050547">
    <property type="entry name" value="DEAD_box_RNA_helicases"/>
</dbReference>
<dbReference type="InterPro" id="IPR027417">
    <property type="entry name" value="P-loop_NTPase"/>
</dbReference>
<dbReference type="SMART" id="SM00490">
    <property type="entry name" value="HELICc"/>
    <property type="match status" value="1"/>
</dbReference>
<dbReference type="GO" id="GO:0046872">
    <property type="term" value="F:metal ion binding"/>
    <property type="evidence" value="ECO:0007669"/>
    <property type="project" value="UniProtKB-KW"/>
</dbReference>
<keyword evidence="6" id="KW-0347">Helicase</keyword>
<keyword evidence="10" id="KW-0540">Nuclease</keyword>
<keyword evidence="11" id="KW-1185">Reference proteome</keyword>
<dbReference type="GO" id="GO:0005524">
    <property type="term" value="F:ATP binding"/>
    <property type="evidence" value="ECO:0007669"/>
    <property type="project" value="UniProtKB-KW"/>
</dbReference>
<keyword evidence="3" id="KW-0479">Metal-binding</keyword>
<dbReference type="EMBL" id="JAGSXH010000038">
    <property type="protein sequence ID" value="MBS2963945.1"/>
    <property type="molecule type" value="Genomic_DNA"/>
</dbReference>
<dbReference type="GO" id="GO:0016787">
    <property type="term" value="F:hydrolase activity"/>
    <property type="evidence" value="ECO:0007669"/>
    <property type="project" value="UniProtKB-KW"/>
</dbReference>
<dbReference type="CDD" id="cd09641">
    <property type="entry name" value="Cas3''_I"/>
    <property type="match status" value="1"/>
</dbReference>
<reference evidence="10" key="1">
    <citation type="submission" date="2021-04" db="EMBL/GenBank/DDBJ databases">
        <title>Genome based classification of Actinospica acidithermotolerans sp. nov., an actinobacterium isolated from an Indonesian hot spring.</title>
        <authorList>
            <person name="Kusuma A.B."/>
            <person name="Putra K.E."/>
            <person name="Nafisah S."/>
            <person name="Loh J."/>
            <person name="Nouioui I."/>
            <person name="Goodfellow M."/>
        </authorList>
    </citation>
    <scope>NUCLEOTIDE SEQUENCE</scope>
    <source>
        <strain evidence="10">DSM 45618</strain>
    </source>
</reference>
<dbReference type="Pfam" id="PF18019">
    <property type="entry name" value="Cas3_HD"/>
    <property type="match status" value="1"/>
</dbReference>
<dbReference type="SMART" id="SM00487">
    <property type="entry name" value="DEXDc"/>
    <property type="match status" value="1"/>
</dbReference>
<name>A0A8J7WR13_9ACTN</name>
<evidence type="ECO:0000256" key="3">
    <source>
        <dbReference type="ARBA" id="ARBA00022723"/>
    </source>
</evidence>
<keyword evidence="5" id="KW-0378">Hydrolase</keyword>
<proteinExistence type="inferred from homology"/>
<evidence type="ECO:0000259" key="9">
    <source>
        <dbReference type="PROSITE" id="PS51643"/>
    </source>
</evidence>
<evidence type="ECO:0000256" key="5">
    <source>
        <dbReference type="ARBA" id="ARBA00022801"/>
    </source>
</evidence>
<evidence type="ECO:0000256" key="6">
    <source>
        <dbReference type="ARBA" id="ARBA00022806"/>
    </source>
</evidence>
<dbReference type="PANTHER" id="PTHR47963:SF9">
    <property type="entry name" value="CRISPR-ASSOCIATED ENDONUCLEASE_HELICASE CAS3"/>
    <property type="match status" value="1"/>
</dbReference>
<comment type="similarity">
    <text evidence="2">In the central section; belongs to the CRISPR-associated helicase Cas3 family.</text>
</comment>
<dbReference type="Proteomes" id="UP000677913">
    <property type="component" value="Unassembled WGS sequence"/>
</dbReference>
<comment type="similarity">
    <text evidence="1">In the N-terminal section; belongs to the CRISPR-associated nuclease Cas3-HD family.</text>
</comment>
<dbReference type="Gene3D" id="3.40.50.300">
    <property type="entry name" value="P-loop containing nucleotide triphosphate hydrolases"/>
    <property type="match status" value="2"/>
</dbReference>
<dbReference type="GO" id="GO:0003724">
    <property type="term" value="F:RNA helicase activity"/>
    <property type="evidence" value="ECO:0007669"/>
    <property type="project" value="TreeGrafter"/>
</dbReference>
<sequence>MEVDVRLWGKSADQGLARPYPLICHLLDTAAVAGALLDLTVGPERTAQMARTAGLAGGDFRALVMYWSGLHDLGKVSPSFQGKVPELYAPIRNDPRYVSAPAVEAEFRFHHGEASQRILAHLFAEDGYAVPGVYSGLYADSMVPACAAHQVAQMLGGHHGRFHRALTVRDIEQPWSRERLAVLGSGEWTRQARAHAQALRALIGPAAGIVPAGRIPGQLLAVLTGLVVTADWLASQESYISAEGRLPESDWSGQPEELSTHWRAAVRDAIGVVRAAGLGRASFMPVPAGVEGFRRRFPRIVNPNPLQASLAEKLAEVARGVGLLLITAPPGDGKTEAAEFAAAHLAAVSGAGGLAFALPTMATTDAMFRRVRSFAADNVVQGSSLALVHGMAWLNTDFEQLSRDAAGGSAVLVGNEAGGFEPFATDWLRGRRRGLHASLGAMTIDQQLAGVLPLKHNMLRLFGLSGKVVVIDEAHSYGPYMHQLLVRLLEWLGAMRVPVVVMSATLAGSTARSVLEAYRRGCGHGALGAEGDSVPYPGWVFLDADSGRLADAVGVGTDRARALDIVTKQVTRPDERDNTVAPQRAPGDRLEVLGALLDPIRVDGGCVLVCCNTVAEAQETYEFLRARFPDEVTVELLHARFRSRDRARITGWCERAFGKPEADGGAAARPRRAILVATQIVEQSIDLDFDLVVSDLAPLALLFQRAGRCRRHERGARAAWTAGSADAAKLIVLDPVSADGGYEQPKQWGAVYFEALLRKTSNLLRELAEQPVAIPGDVQRLIDEVYAEIFTVKLRGASTAEAKAFAEAQTKQLAVQIAEAQAAKFVEIPPPAKVRDLSVLSGADSAGLLSDAHEATATTRLGADSARIVLAYVHADGSRSLDGAGLLSLPETTNSRKTLPIEQIRRIMQYVVPAPGYWLRPGERYGVAPMGWSDQSLLRDLVVVDGMATDGEGWRSISTSPALEYNDDMGLLRR</sequence>
<dbReference type="InterPro" id="IPR001650">
    <property type="entry name" value="Helicase_C-like"/>
</dbReference>
<evidence type="ECO:0000256" key="7">
    <source>
        <dbReference type="ARBA" id="ARBA00022840"/>
    </source>
</evidence>
<keyword evidence="10" id="KW-0255">Endonuclease</keyword>
<evidence type="ECO:0000256" key="2">
    <source>
        <dbReference type="ARBA" id="ARBA00009046"/>
    </source>
</evidence>
<evidence type="ECO:0000256" key="8">
    <source>
        <dbReference type="ARBA" id="ARBA00023118"/>
    </source>
</evidence>
<accession>A0A8J7WR13</accession>
<dbReference type="GO" id="GO:0004519">
    <property type="term" value="F:endonuclease activity"/>
    <property type="evidence" value="ECO:0007669"/>
    <property type="project" value="UniProtKB-KW"/>
</dbReference>
<evidence type="ECO:0000256" key="1">
    <source>
        <dbReference type="ARBA" id="ARBA00006847"/>
    </source>
</evidence>
<feature type="domain" description="HD Cas3-type" evidence="9">
    <location>
        <begin position="15"/>
        <end position="233"/>
    </location>
</feature>
<keyword evidence="8" id="KW-0051">Antiviral defense</keyword>
<dbReference type="PANTHER" id="PTHR47963">
    <property type="entry name" value="DEAD-BOX ATP-DEPENDENT RNA HELICASE 47, MITOCHONDRIAL"/>
    <property type="match status" value="1"/>
</dbReference>
<evidence type="ECO:0000256" key="4">
    <source>
        <dbReference type="ARBA" id="ARBA00022741"/>
    </source>
</evidence>
<dbReference type="AlphaFoldDB" id="A0A8J7WR13"/>
<evidence type="ECO:0000313" key="10">
    <source>
        <dbReference type="EMBL" id="MBS2963945.1"/>
    </source>
</evidence>
<comment type="caution">
    <text evidence="10">The sequence shown here is derived from an EMBL/GenBank/DDBJ whole genome shotgun (WGS) entry which is preliminary data.</text>
</comment>
<protein>
    <submittedName>
        <fullName evidence="10">CRISPR-associated endonuclease Cas3</fullName>
    </submittedName>
</protein>
<keyword evidence="7" id="KW-0067">ATP-binding</keyword>
<dbReference type="RefSeq" id="WP_211468109.1">
    <property type="nucleotide sequence ID" value="NZ_JAGSXH010000038.1"/>
</dbReference>
<dbReference type="NCBIfam" id="TIGR01596">
    <property type="entry name" value="cas3_HD"/>
    <property type="match status" value="1"/>
</dbReference>
<organism evidence="10 11">
    <name type="scientific">Actinocrinis puniceicyclus</name>
    <dbReference type="NCBI Taxonomy" id="977794"/>
    <lineage>
        <taxon>Bacteria</taxon>
        <taxon>Bacillati</taxon>
        <taxon>Actinomycetota</taxon>
        <taxon>Actinomycetes</taxon>
        <taxon>Catenulisporales</taxon>
        <taxon>Actinospicaceae</taxon>
        <taxon>Actinocrinis</taxon>
    </lineage>
</organism>
<keyword evidence="4" id="KW-0547">Nucleotide-binding</keyword>
<dbReference type="GO" id="GO:0003723">
    <property type="term" value="F:RNA binding"/>
    <property type="evidence" value="ECO:0007669"/>
    <property type="project" value="TreeGrafter"/>
</dbReference>
<dbReference type="Pfam" id="PF22590">
    <property type="entry name" value="Cas3-like_C_2"/>
    <property type="match status" value="1"/>
</dbReference>
<dbReference type="InterPro" id="IPR014001">
    <property type="entry name" value="Helicase_ATP-bd"/>
</dbReference>
<dbReference type="InterPro" id="IPR038257">
    <property type="entry name" value="CRISPR-assoc_Cas3_HD_sf"/>
</dbReference>
<dbReference type="Gene3D" id="1.10.3210.30">
    <property type="match status" value="1"/>
</dbReference>
<dbReference type="SUPFAM" id="SSF52540">
    <property type="entry name" value="P-loop containing nucleoside triphosphate hydrolases"/>
    <property type="match status" value="1"/>
</dbReference>
<evidence type="ECO:0000313" key="11">
    <source>
        <dbReference type="Proteomes" id="UP000677913"/>
    </source>
</evidence>
<dbReference type="GO" id="GO:0051607">
    <property type="term" value="P:defense response to virus"/>
    <property type="evidence" value="ECO:0007669"/>
    <property type="project" value="UniProtKB-KW"/>
</dbReference>